<feature type="signal peptide" evidence="1">
    <location>
        <begin position="1"/>
        <end position="23"/>
    </location>
</feature>
<evidence type="ECO:0000313" key="3">
    <source>
        <dbReference type="Proteomes" id="UP000245697"/>
    </source>
</evidence>
<proteinExistence type="predicted"/>
<evidence type="ECO:0000256" key="1">
    <source>
        <dbReference type="SAM" id="SignalP"/>
    </source>
</evidence>
<protein>
    <submittedName>
        <fullName evidence="2">Uncharacterized protein</fullName>
    </submittedName>
</protein>
<name>A0A316FCF8_9ACTN</name>
<keyword evidence="3" id="KW-1185">Reference proteome</keyword>
<dbReference type="EMBL" id="QGGR01000012">
    <property type="protein sequence ID" value="PWK44291.1"/>
    <property type="molecule type" value="Genomic_DNA"/>
</dbReference>
<evidence type="ECO:0000313" key="2">
    <source>
        <dbReference type="EMBL" id="PWK44291.1"/>
    </source>
</evidence>
<organism evidence="2 3">
    <name type="scientific">Actinoplanes xinjiangensis</name>
    <dbReference type="NCBI Taxonomy" id="512350"/>
    <lineage>
        <taxon>Bacteria</taxon>
        <taxon>Bacillati</taxon>
        <taxon>Actinomycetota</taxon>
        <taxon>Actinomycetes</taxon>
        <taxon>Micromonosporales</taxon>
        <taxon>Micromonosporaceae</taxon>
        <taxon>Actinoplanes</taxon>
    </lineage>
</organism>
<dbReference type="Proteomes" id="UP000245697">
    <property type="component" value="Unassembled WGS sequence"/>
</dbReference>
<feature type="chain" id="PRO_5038838471" evidence="1">
    <location>
        <begin position="24"/>
        <end position="152"/>
    </location>
</feature>
<reference evidence="2 3" key="1">
    <citation type="submission" date="2018-05" db="EMBL/GenBank/DDBJ databases">
        <title>Genomic Encyclopedia of Archaeal and Bacterial Type Strains, Phase II (KMG-II): from individual species to whole genera.</title>
        <authorList>
            <person name="Goeker M."/>
        </authorList>
    </citation>
    <scope>NUCLEOTIDE SEQUENCE [LARGE SCALE GENOMIC DNA]</scope>
    <source>
        <strain evidence="2 3">DSM 45184</strain>
    </source>
</reference>
<dbReference type="AlphaFoldDB" id="A0A316FCF8"/>
<dbReference type="OrthoDB" id="3297332at2"/>
<dbReference type="RefSeq" id="WP_146246451.1">
    <property type="nucleotide sequence ID" value="NZ_BONA01000029.1"/>
</dbReference>
<sequence>MRAMTTVAVVTSTLLAISGCATSGPSGAPAAPAAPAVTASGLDEATAAVCGIANQATLGEGGYDFDVATATQIVTLGQDSKSTVITAAANVLSVPTRQAQAAAGQPEEASHLAELRTAMLKFQTICQDVDALVVSIQESEYAVDDDAVKSTR</sequence>
<gene>
    <name evidence="2" type="ORF">BC793_112166</name>
</gene>
<comment type="caution">
    <text evidence="2">The sequence shown here is derived from an EMBL/GenBank/DDBJ whole genome shotgun (WGS) entry which is preliminary data.</text>
</comment>
<accession>A0A316FCF8</accession>
<keyword evidence="1" id="KW-0732">Signal</keyword>
<dbReference type="PROSITE" id="PS51257">
    <property type="entry name" value="PROKAR_LIPOPROTEIN"/>
    <property type="match status" value="1"/>
</dbReference>